<name>X1AFG9_9ZZZZ</name>
<dbReference type="PANTHER" id="PTHR13754:SF18">
    <property type="entry name" value="7,8-DIHYDROPTERIN-6-METHYL-4-(BETA-D-RIBOFURANOSYL)-AMINOBENZENE-5'-PHOSPHATE SYNTHASE"/>
    <property type="match status" value="1"/>
</dbReference>
<proteinExistence type="predicted"/>
<dbReference type="PANTHER" id="PTHR13754">
    <property type="entry name" value="METALLO-BETA-LACTAMASE SUPERFAMILY PROTEIN"/>
    <property type="match status" value="1"/>
</dbReference>
<reference evidence="1" key="1">
    <citation type="journal article" date="2014" name="Front. Microbiol.">
        <title>High frequency of phylogenetically diverse reductive dehalogenase-homologous genes in deep subseafloor sedimentary metagenomes.</title>
        <authorList>
            <person name="Kawai M."/>
            <person name="Futagami T."/>
            <person name="Toyoda A."/>
            <person name="Takaki Y."/>
            <person name="Nishi S."/>
            <person name="Hori S."/>
            <person name="Arai W."/>
            <person name="Tsubouchi T."/>
            <person name="Morono Y."/>
            <person name="Uchiyama I."/>
            <person name="Ito T."/>
            <person name="Fujiyama A."/>
            <person name="Inagaki F."/>
            <person name="Takami H."/>
        </authorList>
    </citation>
    <scope>NUCLEOTIDE SEQUENCE</scope>
    <source>
        <strain evidence="1">Expedition CK06-06</strain>
    </source>
</reference>
<gene>
    <name evidence="1" type="ORF">S01H4_29572</name>
</gene>
<sequence length="215" mass="24591">NLYEPYLFSQNYIAITKSGEEIPADVLGESLRTLGKEGKLSINKKLPLLSKNMINNLVDQYELKLIETKDPQKLFKGIVTSGEIELFDKNERTKGIYIQKSRKEFVDHYFRDETSIYINIKDKGLVVITGCGHCGIKNIIKHGQKLTGIDKIYAVIGGFHEEWNPIEKIEEKVKYIEALNPEITCGMHCTGFKFNKLMYRHPSHTLGIVGTEFHL</sequence>
<dbReference type="SUPFAM" id="SSF56281">
    <property type="entry name" value="Metallo-hydrolase/oxidoreductase"/>
    <property type="match status" value="1"/>
</dbReference>
<feature type="non-terminal residue" evidence="1">
    <location>
        <position position="1"/>
    </location>
</feature>
<evidence type="ECO:0000313" key="1">
    <source>
        <dbReference type="EMBL" id="GAG81310.1"/>
    </source>
</evidence>
<dbReference type="Gene3D" id="3.60.15.10">
    <property type="entry name" value="Ribonuclease Z/Hydroxyacylglutathione hydrolase-like"/>
    <property type="match status" value="1"/>
</dbReference>
<dbReference type="InterPro" id="IPR052926">
    <property type="entry name" value="Metallo-beta-lactamase_dom"/>
</dbReference>
<dbReference type="CDD" id="cd07713">
    <property type="entry name" value="DHPS-like_MBL-fold"/>
    <property type="match status" value="1"/>
</dbReference>
<dbReference type="AlphaFoldDB" id="X1AFG9"/>
<evidence type="ECO:0008006" key="2">
    <source>
        <dbReference type="Google" id="ProtNLM"/>
    </source>
</evidence>
<dbReference type="GO" id="GO:0016740">
    <property type="term" value="F:transferase activity"/>
    <property type="evidence" value="ECO:0007669"/>
    <property type="project" value="TreeGrafter"/>
</dbReference>
<protein>
    <recommendedName>
        <fullName evidence="2">Metallo-beta-lactamase domain-containing protein</fullName>
    </recommendedName>
</protein>
<comment type="caution">
    <text evidence="1">The sequence shown here is derived from an EMBL/GenBank/DDBJ whole genome shotgun (WGS) entry which is preliminary data.</text>
</comment>
<dbReference type="InterPro" id="IPR041712">
    <property type="entry name" value="DHPS-like_MBL-fold"/>
</dbReference>
<accession>X1AFG9</accession>
<dbReference type="EMBL" id="BART01015190">
    <property type="protein sequence ID" value="GAG81310.1"/>
    <property type="molecule type" value="Genomic_DNA"/>
</dbReference>
<organism evidence="1">
    <name type="scientific">marine sediment metagenome</name>
    <dbReference type="NCBI Taxonomy" id="412755"/>
    <lineage>
        <taxon>unclassified sequences</taxon>
        <taxon>metagenomes</taxon>
        <taxon>ecological metagenomes</taxon>
    </lineage>
</organism>
<dbReference type="InterPro" id="IPR036866">
    <property type="entry name" value="RibonucZ/Hydroxyglut_hydro"/>
</dbReference>